<dbReference type="EMBL" id="CADCXV010000846">
    <property type="protein sequence ID" value="CAB0037124.1"/>
    <property type="molecule type" value="Genomic_DNA"/>
</dbReference>
<dbReference type="AlphaFoldDB" id="A0A6H5IG57"/>
<name>A0A6H5IG57_9HYME</name>
<dbReference type="SMART" id="SM00028">
    <property type="entry name" value="TPR"/>
    <property type="match status" value="2"/>
</dbReference>
<feature type="repeat" description="TPR" evidence="1">
    <location>
        <begin position="694"/>
        <end position="727"/>
    </location>
</feature>
<evidence type="ECO:0000256" key="1">
    <source>
        <dbReference type="PROSITE-ProRule" id="PRU00339"/>
    </source>
</evidence>
<feature type="compositionally biased region" description="Low complexity" evidence="2">
    <location>
        <begin position="128"/>
        <end position="139"/>
    </location>
</feature>
<accession>A0A6H5IG57</accession>
<feature type="region of interest" description="Disordered" evidence="2">
    <location>
        <begin position="49"/>
        <end position="169"/>
    </location>
</feature>
<organism evidence="3 4">
    <name type="scientific">Trichogramma brassicae</name>
    <dbReference type="NCBI Taxonomy" id="86971"/>
    <lineage>
        <taxon>Eukaryota</taxon>
        <taxon>Metazoa</taxon>
        <taxon>Ecdysozoa</taxon>
        <taxon>Arthropoda</taxon>
        <taxon>Hexapoda</taxon>
        <taxon>Insecta</taxon>
        <taxon>Pterygota</taxon>
        <taxon>Neoptera</taxon>
        <taxon>Endopterygota</taxon>
        <taxon>Hymenoptera</taxon>
        <taxon>Apocrita</taxon>
        <taxon>Proctotrupomorpha</taxon>
        <taxon>Chalcidoidea</taxon>
        <taxon>Trichogrammatidae</taxon>
        <taxon>Trichogramma</taxon>
    </lineage>
</organism>
<protein>
    <submittedName>
        <fullName evidence="3">Uncharacterized protein</fullName>
    </submittedName>
</protein>
<proteinExistence type="predicted"/>
<dbReference type="PROSITE" id="PS50005">
    <property type="entry name" value="TPR"/>
    <property type="match status" value="1"/>
</dbReference>
<dbReference type="PANTHER" id="PTHR10098:SF108">
    <property type="entry name" value="TETRATRICOPEPTIDE REPEAT PROTEIN 28"/>
    <property type="match status" value="1"/>
</dbReference>
<dbReference type="OrthoDB" id="626167at2759"/>
<evidence type="ECO:0000313" key="3">
    <source>
        <dbReference type="EMBL" id="CAB0037124.1"/>
    </source>
</evidence>
<dbReference type="Pfam" id="PF13176">
    <property type="entry name" value="TPR_7"/>
    <property type="match status" value="1"/>
</dbReference>
<keyword evidence="1" id="KW-0802">TPR repeat</keyword>
<dbReference type="Gene3D" id="1.25.40.10">
    <property type="entry name" value="Tetratricopeptide repeat domain"/>
    <property type="match status" value="1"/>
</dbReference>
<keyword evidence="4" id="KW-1185">Reference proteome</keyword>
<feature type="region of interest" description="Disordered" evidence="2">
    <location>
        <begin position="197"/>
        <end position="221"/>
    </location>
</feature>
<evidence type="ECO:0000256" key="2">
    <source>
        <dbReference type="SAM" id="MobiDB-lite"/>
    </source>
</evidence>
<gene>
    <name evidence="3" type="ORF">TBRA_LOCUS8961</name>
</gene>
<sequence>MEFADTVKGHPLRRKRVLRRASVREDNEAIFSTLDTGSVHGADTLHIGPGRRVAGAVPGHGATQQRGLPGGRLRPGRQPVHGGAGPRPGQPRALLESLGGPPQDGHVRAGAAGRRARHRAQPHLAQGVLSSRRSSAVSRPLRRRPRRFQPGPGARALQRPAALGPDRGHAQVAAAAQSRADLSAAPGDEAGRVAVRRGLGGGPGAPRRRTVSRLGPLPRGRPRRRLLQSEAARQRVLRAVVGLLGHELAGQGHQLHAAGSCLRLLFDSLLDDPVWVDPIQSPAPEKYSRQFLAQMPSANLPMLVIVQPRQLVRLRKTPVVRISERYFRVLGSQSHQVVERQARHKHYPWRFDRELFVVVPGQIFGVQRLREQSVPGEKVADRKGVVHAHLVSVDLETFDDEQSTRRLSQLKIFRRFFVSRHAKIAELTLAGENEVGQVGATKEEQVDQARLEIRHGPHERRPTEPVSGVDLQRSLDLVDDDEEQLGHAEVAVSHANVVQSGQSIPVDLSRIRAVSQQRRGQLLFAVVQSPVQRRLTPGHYAIVGIQSTFGRELEQSSDVQVAVGLAGHLEMREARRGIDVIHALAVYREQIRDELVVLLALSRVMYRRGAKHEWRAVFVNRGDVHKNLQFSLSQCSSTPSSEVARSLADVPGECRAHGNLGSAYFSKGSYKESLTAHRYQLVLAMKCKDGQAAAAALTSLGHVYTAIGDLPNALASHKQAVQLVKQQANDKLQEAREIGNVGAVYLAMGEFDSAVSICLLTPIKKLFRFWNGYDEFFCSFFIRRRTVRRTPYFCSRRLSHSAFAHSSPSRRQGRGEPGLLGA</sequence>
<dbReference type="InterPro" id="IPR011990">
    <property type="entry name" value="TPR-like_helical_dom_sf"/>
</dbReference>
<reference evidence="3 4" key="1">
    <citation type="submission" date="2020-02" db="EMBL/GenBank/DDBJ databases">
        <authorList>
            <person name="Ferguson B K."/>
        </authorList>
    </citation>
    <scope>NUCLEOTIDE SEQUENCE [LARGE SCALE GENOMIC DNA]</scope>
</reference>
<dbReference type="Proteomes" id="UP000479190">
    <property type="component" value="Unassembled WGS sequence"/>
</dbReference>
<dbReference type="SUPFAM" id="SSF48452">
    <property type="entry name" value="TPR-like"/>
    <property type="match status" value="1"/>
</dbReference>
<dbReference type="PANTHER" id="PTHR10098">
    <property type="entry name" value="RAPSYN-RELATED"/>
    <property type="match status" value="1"/>
</dbReference>
<dbReference type="InterPro" id="IPR019734">
    <property type="entry name" value="TPR_rpt"/>
</dbReference>
<evidence type="ECO:0000313" key="4">
    <source>
        <dbReference type="Proteomes" id="UP000479190"/>
    </source>
</evidence>